<keyword evidence="2" id="KW-1185">Reference proteome</keyword>
<evidence type="ECO:0000313" key="2">
    <source>
        <dbReference type="Proteomes" id="UP000325081"/>
    </source>
</evidence>
<accession>A0A5A7PQ95</accession>
<comment type="caution">
    <text evidence="1">The sequence shown here is derived from an EMBL/GenBank/DDBJ whole genome shotgun (WGS) entry which is preliminary data.</text>
</comment>
<organism evidence="1 2">
    <name type="scientific">Striga asiatica</name>
    <name type="common">Asiatic witchweed</name>
    <name type="synonym">Buchnera asiatica</name>
    <dbReference type="NCBI Taxonomy" id="4170"/>
    <lineage>
        <taxon>Eukaryota</taxon>
        <taxon>Viridiplantae</taxon>
        <taxon>Streptophyta</taxon>
        <taxon>Embryophyta</taxon>
        <taxon>Tracheophyta</taxon>
        <taxon>Spermatophyta</taxon>
        <taxon>Magnoliopsida</taxon>
        <taxon>eudicotyledons</taxon>
        <taxon>Gunneridae</taxon>
        <taxon>Pentapetalae</taxon>
        <taxon>asterids</taxon>
        <taxon>lamiids</taxon>
        <taxon>Lamiales</taxon>
        <taxon>Orobanchaceae</taxon>
        <taxon>Buchnereae</taxon>
        <taxon>Striga</taxon>
    </lineage>
</organism>
<dbReference type="Proteomes" id="UP000325081">
    <property type="component" value="Unassembled WGS sequence"/>
</dbReference>
<reference evidence="2" key="1">
    <citation type="journal article" date="2019" name="Curr. Biol.">
        <title>Genome Sequence of Striga asiatica Provides Insight into the Evolution of Plant Parasitism.</title>
        <authorList>
            <person name="Yoshida S."/>
            <person name="Kim S."/>
            <person name="Wafula E.K."/>
            <person name="Tanskanen J."/>
            <person name="Kim Y.M."/>
            <person name="Honaas L."/>
            <person name="Yang Z."/>
            <person name="Spallek T."/>
            <person name="Conn C.E."/>
            <person name="Ichihashi Y."/>
            <person name="Cheong K."/>
            <person name="Cui S."/>
            <person name="Der J.P."/>
            <person name="Gundlach H."/>
            <person name="Jiao Y."/>
            <person name="Hori C."/>
            <person name="Ishida J.K."/>
            <person name="Kasahara H."/>
            <person name="Kiba T."/>
            <person name="Kim M.S."/>
            <person name="Koo N."/>
            <person name="Laohavisit A."/>
            <person name="Lee Y.H."/>
            <person name="Lumba S."/>
            <person name="McCourt P."/>
            <person name="Mortimer J.C."/>
            <person name="Mutuku J.M."/>
            <person name="Nomura T."/>
            <person name="Sasaki-Sekimoto Y."/>
            <person name="Seto Y."/>
            <person name="Wang Y."/>
            <person name="Wakatake T."/>
            <person name="Sakakibara H."/>
            <person name="Demura T."/>
            <person name="Yamaguchi S."/>
            <person name="Yoneyama K."/>
            <person name="Manabe R.I."/>
            <person name="Nelson D.C."/>
            <person name="Schulman A.H."/>
            <person name="Timko M.P."/>
            <person name="dePamphilis C.W."/>
            <person name="Choi D."/>
            <person name="Shirasu K."/>
        </authorList>
    </citation>
    <scope>NUCLEOTIDE SEQUENCE [LARGE SCALE GENOMIC DNA]</scope>
    <source>
        <strain evidence="2">cv. UVA1</strain>
    </source>
</reference>
<name>A0A5A7PQ95_STRAF</name>
<proteinExistence type="predicted"/>
<protein>
    <submittedName>
        <fullName evidence="1">Pre-mRNA branch site p14-like protein</fullName>
    </submittedName>
</protein>
<sequence>MKECSLQGKQTSNSCFRKVTKISLQLCTHYSHKTKLGTLIQKTSQILSTSMAAPGLRKTYTNRVFHGRNLPRCVTYSGSRAPRVRSASARTGTRGIAFLVFEDIYDVDSAVEHLLCVNVSNRYPIVFYYSRRRWARYLTRGRRVIWEKKNTDNLLPAESHLEALSIGGPVWICPWA</sequence>
<dbReference type="EMBL" id="BKCP01004938">
    <property type="protein sequence ID" value="GER34642.1"/>
    <property type="molecule type" value="Genomic_DNA"/>
</dbReference>
<dbReference type="OrthoDB" id="275748at2759"/>
<dbReference type="AlphaFoldDB" id="A0A5A7PQ95"/>
<evidence type="ECO:0000313" key="1">
    <source>
        <dbReference type="EMBL" id="GER34642.1"/>
    </source>
</evidence>
<gene>
    <name evidence="1" type="ORF">STAS_10894</name>
</gene>